<dbReference type="SUPFAM" id="SSF51735">
    <property type="entry name" value="NAD(P)-binding Rossmann-fold domains"/>
    <property type="match status" value="1"/>
</dbReference>
<dbReference type="eggNOG" id="KOG1502">
    <property type="taxonomic scope" value="Eukaryota"/>
</dbReference>
<organism evidence="3 4">
    <name type="scientific">Phaeoacremonium minimum (strain UCR-PA7)</name>
    <name type="common">Esca disease fungus</name>
    <name type="synonym">Togninia minima</name>
    <dbReference type="NCBI Taxonomy" id="1286976"/>
    <lineage>
        <taxon>Eukaryota</taxon>
        <taxon>Fungi</taxon>
        <taxon>Dikarya</taxon>
        <taxon>Ascomycota</taxon>
        <taxon>Pezizomycotina</taxon>
        <taxon>Sordariomycetes</taxon>
        <taxon>Sordariomycetidae</taxon>
        <taxon>Togniniales</taxon>
        <taxon>Togniniaceae</taxon>
        <taxon>Phaeoacremonium</taxon>
    </lineage>
</organism>
<dbReference type="RefSeq" id="XP_007914760.1">
    <property type="nucleotide sequence ID" value="XM_007916569.1"/>
</dbReference>
<dbReference type="PANTHER" id="PTHR48079">
    <property type="entry name" value="PROTEIN YEEZ"/>
    <property type="match status" value="1"/>
</dbReference>
<proteinExistence type="predicted"/>
<dbReference type="HOGENOM" id="CLU_007383_12_2_1"/>
<evidence type="ECO:0000313" key="3">
    <source>
        <dbReference type="EMBL" id="EOO00491.1"/>
    </source>
</evidence>
<dbReference type="InterPro" id="IPR051783">
    <property type="entry name" value="NAD(P)-dependent_oxidoreduct"/>
</dbReference>
<dbReference type="Proteomes" id="UP000014074">
    <property type="component" value="Unassembled WGS sequence"/>
</dbReference>
<sequence length="342" mass="37376">MSPTKLFITGATGYIGGSVLNGIQAAYPELEITALLRNPNDSFKASHPGVKVVKGTFDDYDVIEKAAEAAGIVLHAGNTDHMESVKAILSGLSKRTKQSLLLHLTGTACISDVNEEGWAGKFNPRVWNDIDDIDEIYNIPETVIHRDVDKLITDANNDLLKTISICPPDIYGQKKGGGTTGTYLVPEYVKAIIDLKQAFYLDKGENVRGVTHIDDVVSLFVLILGKYLQGGEGLDYGKEGFYFAAADGVKWRDAAEAIAKIGHEQGWLPEEAQAVSLSLDQVTSLQFKHPLFTPAFILYIWCSNSRAESARAKKLGWQPKGPSFWEALPEDCKVAAKQYGKV</sequence>
<dbReference type="Gene3D" id="3.40.50.720">
    <property type="entry name" value="NAD(P)-binding Rossmann-like Domain"/>
    <property type="match status" value="2"/>
</dbReference>
<dbReference type="GeneID" id="19324415"/>
<dbReference type="EMBL" id="KB933081">
    <property type="protein sequence ID" value="EOO00491.1"/>
    <property type="molecule type" value="Genomic_DNA"/>
</dbReference>
<dbReference type="OrthoDB" id="2130169at2759"/>
<dbReference type="Pfam" id="PF01370">
    <property type="entry name" value="Epimerase"/>
    <property type="match status" value="1"/>
</dbReference>
<gene>
    <name evidence="3" type="ORF">UCRPA7_4008</name>
</gene>
<accession>R8BM86</accession>
<feature type="domain" description="NAD-dependent epimerase/dehydratase" evidence="1">
    <location>
        <begin position="149"/>
        <end position="233"/>
    </location>
</feature>
<evidence type="ECO:0000259" key="1">
    <source>
        <dbReference type="Pfam" id="PF01370"/>
    </source>
</evidence>
<dbReference type="GO" id="GO:0004029">
    <property type="term" value="F:aldehyde dehydrogenase (NAD+) activity"/>
    <property type="evidence" value="ECO:0007669"/>
    <property type="project" value="TreeGrafter"/>
</dbReference>
<dbReference type="PANTHER" id="PTHR48079:SF6">
    <property type="entry name" value="NAD(P)-BINDING DOMAIN-CONTAINING PROTEIN-RELATED"/>
    <property type="match status" value="1"/>
</dbReference>
<dbReference type="InterPro" id="IPR008030">
    <property type="entry name" value="NmrA-like"/>
</dbReference>
<reference evidence="4" key="1">
    <citation type="journal article" date="2013" name="Genome Announc.">
        <title>Draft genome sequence of the ascomycete Phaeoacremonium aleophilum strain UCR-PA7, a causal agent of the esca disease complex in grapevines.</title>
        <authorList>
            <person name="Blanco-Ulate B."/>
            <person name="Rolshausen P."/>
            <person name="Cantu D."/>
        </authorList>
    </citation>
    <scope>NUCLEOTIDE SEQUENCE [LARGE SCALE GENOMIC DNA]</scope>
    <source>
        <strain evidence="4">UCR-PA7</strain>
    </source>
</reference>
<protein>
    <submittedName>
        <fullName evidence="3">Putative nucleoside-diphosphate-sugar epimerase protein</fullName>
    </submittedName>
</protein>
<evidence type="ECO:0000259" key="2">
    <source>
        <dbReference type="Pfam" id="PF05368"/>
    </source>
</evidence>
<dbReference type="GO" id="GO:0005737">
    <property type="term" value="C:cytoplasm"/>
    <property type="evidence" value="ECO:0007669"/>
    <property type="project" value="TreeGrafter"/>
</dbReference>
<dbReference type="AlphaFoldDB" id="R8BM86"/>
<dbReference type="InterPro" id="IPR036291">
    <property type="entry name" value="NAD(P)-bd_dom_sf"/>
</dbReference>
<keyword evidence="4" id="KW-1185">Reference proteome</keyword>
<name>R8BM86_PHAM7</name>
<feature type="domain" description="NmrA-like" evidence="2">
    <location>
        <begin position="5"/>
        <end position="80"/>
    </location>
</feature>
<dbReference type="InterPro" id="IPR001509">
    <property type="entry name" value="Epimerase_deHydtase"/>
</dbReference>
<evidence type="ECO:0000313" key="4">
    <source>
        <dbReference type="Proteomes" id="UP000014074"/>
    </source>
</evidence>
<dbReference type="KEGG" id="tmn:UCRPA7_4008"/>
<dbReference type="Pfam" id="PF05368">
    <property type="entry name" value="NmrA"/>
    <property type="match status" value="1"/>
</dbReference>